<evidence type="ECO:0000256" key="3">
    <source>
        <dbReference type="ARBA" id="ARBA00023163"/>
    </source>
</evidence>
<evidence type="ECO:0000256" key="2">
    <source>
        <dbReference type="ARBA" id="ARBA00023125"/>
    </source>
</evidence>
<dbReference type="RefSeq" id="WP_338750326.1">
    <property type="nucleotide sequence ID" value="NZ_CP147404.1"/>
</dbReference>
<gene>
    <name evidence="5" type="ORF">WDJ61_12835</name>
</gene>
<dbReference type="InterPro" id="IPR011051">
    <property type="entry name" value="RmlC_Cupin_sf"/>
</dbReference>
<sequence length="239" mass="28139">METIEAIVAERRTYSAAQNTHAHMYAQVIFPLQGELSIKTDTQTLQLDDQTLFYIPPKCHHTFHSAVRNEFLVLDIPYFMLSTKELQNRSISIELTNQWKGIRHLLLNETGQNPALKELYPYISYHLLQDQQPKSIQYIHNHYDKPISISQLASLEHYNRTYFSEWFMKETGKSPASYIRDVRLNKAKELLRHTNLPILHIAIQVGLEHQSSLTRLFQKYEGITPSQYRKNTEFQQKYT</sequence>
<dbReference type="PANTHER" id="PTHR43280">
    <property type="entry name" value="ARAC-FAMILY TRANSCRIPTIONAL REGULATOR"/>
    <property type="match status" value="1"/>
</dbReference>
<dbReference type="Pfam" id="PF12833">
    <property type="entry name" value="HTH_18"/>
    <property type="match status" value="1"/>
</dbReference>
<protein>
    <submittedName>
        <fullName evidence="5">AraC family transcriptional regulator</fullName>
    </submittedName>
</protein>
<evidence type="ECO:0000313" key="5">
    <source>
        <dbReference type="EMBL" id="WXB92135.1"/>
    </source>
</evidence>
<dbReference type="PANTHER" id="PTHR43280:SF26">
    <property type="entry name" value="ARAC-FAMILY TRANSCRIPTIONAL REGULATOR"/>
    <property type="match status" value="1"/>
</dbReference>
<name>A0ABZ2N424_9BACI</name>
<dbReference type="InterPro" id="IPR018060">
    <property type="entry name" value="HTH_AraC"/>
</dbReference>
<reference evidence="5 6" key="1">
    <citation type="submission" date="2024-02" db="EMBL/GenBank/DDBJ databases">
        <title>Seven novel Bacillus-like species.</title>
        <authorList>
            <person name="Liu G."/>
        </authorList>
    </citation>
    <scope>NUCLEOTIDE SEQUENCE [LARGE SCALE GENOMIC DNA]</scope>
    <source>
        <strain evidence="5 6">FJAT-52991</strain>
    </source>
</reference>
<evidence type="ECO:0000259" key="4">
    <source>
        <dbReference type="PROSITE" id="PS01124"/>
    </source>
</evidence>
<keyword evidence="6" id="KW-1185">Reference proteome</keyword>
<keyword evidence="3" id="KW-0804">Transcription</keyword>
<dbReference type="InterPro" id="IPR009057">
    <property type="entry name" value="Homeodomain-like_sf"/>
</dbReference>
<evidence type="ECO:0000313" key="6">
    <source>
        <dbReference type="Proteomes" id="UP001387364"/>
    </source>
</evidence>
<dbReference type="SUPFAM" id="SSF46689">
    <property type="entry name" value="Homeodomain-like"/>
    <property type="match status" value="2"/>
</dbReference>
<feature type="domain" description="HTH araC/xylS-type" evidence="4">
    <location>
        <begin position="133"/>
        <end position="231"/>
    </location>
</feature>
<organism evidence="5 6">
    <name type="scientific">Bacillus kandeliae</name>
    <dbReference type="NCBI Taxonomy" id="3129297"/>
    <lineage>
        <taxon>Bacteria</taxon>
        <taxon>Bacillati</taxon>
        <taxon>Bacillota</taxon>
        <taxon>Bacilli</taxon>
        <taxon>Bacillales</taxon>
        <taxon>Bacillaceae</taxon>
        <taxon>Bacillus</taxon>
    </lineage>
</organism>
<dbReference type="InterPro" id="IPR014710">
    <property type="entry name" value="RmlC-like_jellyroll"/>
</dbReference>
<keyword evidence="2" id="KW-0238">DNA-binding</keyword>
<dbReference type="Gene3D" id="2.60.120.10">
    <property type="entry name" value="Jelly Rolls"/>
    <property type="match status" value="1"/>
</dbReference>
<dbReference type="Gene3D" id="1.10.10.60">
    <property type="entry name" value="Homeodomain-like"/>
    <property type="match status" value="2"/>
</dbReference>
<dbReference type="SUPFAM" id="SSF51182">
    <property type="entry name" value="RmlC-like cupins"/>
    <property type="match status" value="1"/>
</dbReference>
<keyword evidence="1" id="KW-0805">Transcription regulation</keyword>
<proteinExistence type="predicted"/>
<dbReference type="PROSITE" id="PS01124">
    <property type="entry name" value="HTH_ARAC_FAMILY_2"/>
    <property type="match status" value="1"/>
</dbReference>
<dbReference type="SMART" id="SM00342">
    <property type="entry name" value="HTH_ARAC"/>
    <property type="match status" value="1"/>
</dbReference>
<dbReference type="Proteomes" id="UP001387364">
    <property type="component" value="Chromosome"/>
</dbReference>
<dbReference type="EMBL" id="CP147404">
    <property type="protein sequence ID" value="WXB92135.1"/>
    <property type="molecule type" value="Genomic_DNA"/>
</dbReference>
<accession>A0ABZ2N424</accession>
<evidence type="ECO:0000256" key="1">
    <source>
        <dbReference type="ARBA" id="ARBA00023015"/>
    </source>
</evidence>